<evidence type="ECO:0000256" key="1">
    <source>
        <dbReference type="SAM" id="Coils"/>
    </source>
</evidence>
<evidence type="ECO:0000256" key="2">
    <source>
        <dbReference type="SAM" id="MobiDB-lite"/>
    </source>
</evidence>
<dbReference type="Proteomes" id="UP001054889">
    <property type="component" value="Unassembled WGS sequence"/>
</dbReference>
<reference evidence="3" key="1">
    <citation type="journal article" date="2018" name="DNA Res.">
        <title>Multiple hybrid de novo genome assembly of finger millet, an orphan allotetraploid crop.</title>
        <authorList>
            <person name="Hatakeyama M."/>
            <person name="Aluri S."/>
            <person name="Balachadran M.T."/>
            <person name="Sivarajan S.R."/>
            <person name="Patrignani A."/>
            <person name="Gruter S."/>
            <person name="Poveda L."/>
            <person name="Shimizu-Inatsugi R."/>
            <person name="Baeten J."/>
            <person name="Francoijs K.J."/>
            <person name="Nataraja K.N."/>
            <person name="Reddy Y.A.N."/>
            <person name="Phadnis S."/>
            <person name="Ravikumar R.L."/>
            <person name="Schlapbach R."/>
            <person name="Sreeman S.M."/>
            <person name="Shimizu K.K."/>
        </authorList>
    </citation>
    <scope>NUCLEOTIDE SEQUENCE</scope>
</reference>
<dbReference type="EMBL" id="BQKI01000048">
    <property type="protein sequence ID" value="GJN13238.1"/>
    <property type="molecule type" value="Genomic_DNA"/>
</dbReference>
<name>A0AAV5DSC9_ELECO</name>
<keyword evidence="4" id="KW-1185">Reference proteome</keyword>
<proteinExistence type="predicted"/>
<dbReference type="AlphaFoldDB" id="A0AAV5DSC9"/>
<evidence type="ECO:0000313" key="3">
    <source>
        <dbReference type="EMBL" id="GJN13238.1"/>
    </source>
</evidence>
<keyword evidence="1" id="KW-0175">Coiled coil</keyword>
<sequence>MPKTTFLQNAGLETARPKRSKAAAAVAARVQELEGQLDVERHIAEELRDKVEHLIKQTEDADSARMKHSDEVETLKSSFQETKASLEETQALLRGLLNLNKI</sequence>
<organism evidence="3 4">
    <name type="scientific">Eleusine coracana subsp. coracana</name>
    <dbReference type="NCBI Taxonomy" id="191504"/>
    <lineage>
        <taxon>Eukaryota</taxon>
        <taxon>Viridiplantae</taxon>
        <taxon>Streptophyta</taxon>
        <taxon>Embryophyta</taxon>
        <taxon>Tracheophyta</taxon>
        <taxon>Spermatophyta</taxon>
        <taxon>Magnoliopsida</taxon>
        <taxon>Liliopsida</taxon>
        <taxon>Poales</taxon>
        <taxon>Poaceae</taxon>
        <taxon>PACMAD clade</taxon>
        <taxon>Chloridoideae</taxon>
        <taxon>Cynodonteae</taxon>
        <taxon>Eleusininae</taxon>
        <taxon>Eleusine</taxon>
    </lineage>
</organism>
<feature type="coiled-coil region" evidence="1">
    <location>
        <begin position="30"/>
        <end position="64"/>
    </location>
</feature>
<gene>
    <name evidence="3" type="primary">ga31586</name>
    <name evidence="3" type="ORF">PR202_ga31586</name>
</gene>
<feature type="region of interest" description="Disordered" evidence="2">
    <location>
        <begin position="1"/>
        <end position="20"/>
    </location>
</feature>
<accession>A0AAV5DSC9</accession>
<comment type="caution">
    <text evidence="3">The sequence shown here is derived from an EMBL/GenBank/DDBJ whole genome shotgun (WGS) entry which is preliminary data.</text>
</comment>
<reference evidence="3" key="2">
    <citation type="submission" date="2021-12" db="EMBL/GenBank/DDBJ databases">
        <title>Resequencing data analysis of finger millet.</title>
        <authorList>
            <person name="Hatakeyama M."/>
            <person name="Aluri S."/>
            <person name="Balachadran M.T."/>
            <person name="Sivarajan S.R."/>
            <person name="Poveda L."/>
            <person name="Shimizu-Inatsugi R."/>
            <person name="Schlapbach R."/>
            <person name="Sreeman S.M."/>
            <person name="Shimizu K.K."/>
        </authorList>
    </citation>
    <scope>NUCLEOTIDE SEQUENCE</scope>
</reference>
<protein>
    <submittedName>
        <fullName evidence="3">Uncharacterized protein</fullName>
    </submittedName>
</protein>
<evidence type="ECO:0000313" key="4">
    <source>
        <dbReference type="Proteomes" id="UP001054889"/>
    </source>
</evidence>